<evidence type="ECO:0000313" key="3">
    <source>
        <dbReference type="Proteomes" id="UP000070328"/>
    </source>
</evidence>
<keyword evidence="1" id="KW-0472">Membrane</keyword>
<sequence>MSINSNSPPPVYELRDMQPGNPGVPVALDAPAVPDVLGGLWFLMSVILFSGDAAVIFYSYAKGYHNSTEFFFYGLVGALFDGFLAANTMYDLLRQRDGTFKHSLLCISWTHFFATSAINLLIVVVCISSFRSHDLRSDCWVIASHCDTLAASLTSILPLYRTLFKSEPGRCECMNGVQAPGDVV</sequence>
<keyword evidence="1" id="KW-0812">Transmembrane</keyword>
<feature type="transmembrane region" description="Helical" evidence="1">
    <location>
        <begin position="38"/>
        <end position="58"/>
    </location>
</feature>
<dbReference type="EMBL" id="JFBX01000622">
    <property type="protein sequence ID" value="KXH33270.1"/>
    <property type="molecule type" value="Genomic_DNA"/>
</dbReference>
<evidence type="ECO:0000313" key="2">
    <source>
        <dbReference type="EMBL" id="KXH33270.1"/>
    </source>
</evidence>
<feature type="transmembrane region" description="Helical" evidence="1">
    <location>
        <begin position="70"/>
        <end position="90"/>
    </location>
</feature>
<organism evidence="2 3">
    <name type="scientific">Colletotrichum simmondsii</name>
    <dbReference type="NCBI Taxonomy" id="703756"/>
    <lineage>
        <taxon>Eukaryota</taxon>
        <taxon>Fungi</taxon>
        <taxon>Dikarya</taxon>
        <taxon>Ascomycota</taxon>
        <taxon>Pezizomycotina</taxon>
        <taxon>Sordariomycetes</taxon>
        <taxon>Hypocreomycetidae</taxon>
        <taxon>Glomerellales</taxon>
        <taxon>Glomerellaceae</taxon>
        <taxon>Colletotrichum</taxon>
        <taxon>Colletotrichum acutatum species complex</taxon>
    </lineage>
</organism>
<feature type="transmembrane region" description="Helical" evidence="1">
    <location>
        <begin position="102"/>
        <end position="127"/>
    </location>
</feature>
<comment type="caution">
    <text evidence="2">The sequence shown here is derived from an EMBL/GenBank/DDBJ whole genome shotgun (WGS) entry which is preliminary data.</text>
</comment>
<reference evidence="2 3" key="1">
    <citation type="submission" date="2014-02" db="EMBL/GenBank/DDBJ databases">
        <title>The genome sequence of Colletotrichum simmondsii CBS122122.</title>
        <authorList>
            <person name="Baroncelli R."/>
            <person name="Thon M.R."/>
        </authorList>
    </citation>
    <scope>NUCLEOTIDE SEQUENCE [LARGE SCALE GENOMIC DNA]</scope>
    <source>
        <strain evidence="2 3">CBS122122</strain>
    </source>
</reference>
<accession>A0A135SBI6</accession>
<gene>
    <name evidence="2" type="ORF">CSIM01_03184</name>
</gene>
<evidence type="ECO:0000256" key="1">
    <source>
        <dbReference type="SAM" id="Phobius"/>
    </source>
</evidence>
<proteinExistence type="predicted"/>
<dbReference type="AlphaFoldDB" id="A0A135SBI6"/>
<dbReference type="Proteomes" id="UP000070328">
    <property type="component" value="Unassembled WGS sequence"/>
</dbReference>
<keyword evidence="3" id="KW-1185">Reference proteome</keyword>
<name>A0A135SBI6_9PEZI</name>
<keyword evidence="1" id="KW-1133">Transmembrane helix</keyword>
<protein>
    <submittedName>
        <fullName evidence="2">Uncharacterized protein</fullName>
    </submittedName>
</protein>